<dbReference type="Pfam" id="PF13347">
    <property type="entry name" value="MFS_2"/>
    <property type="match status" value="1"/>
</dbReference>
<keyword evidence="1" id="KW-1133">Transmembrane helix</keyword>
<dbReference type="PANTHER" id="PTHR11328">
    <property type="entry name" value="MAJOR FACILITATOR SUPERFAMILY DOMAIN-CONTAINING PROTEIN"/>
    <property type="match status" value="1"/>
</dbReference>
<feature type="transmembrane region" description="Helical" evidence="1">
    <location>
        <begin position="419"/>
        <end position="438"/>
    </location>
</feature>
<dbReference type="NCBIfam" id="TIGR00792">
    <property type="entry name" value="gph"/>
    <property type="match status" value="1"/>
</dbReference>
<proteinExistence type="predicted"/>
<keyword evidence="1" id="KW-0472">Membrane</keyword>
<evidence type="ECO:0000313" key="3">
    <source>
        <dbReference type="Proteomes" id="UP000823912"/>
    </source>
</evidence>
<dbReference type="InterPro" id="IPR039672">
    <property type="entry name" value="MFS_2"/>
</dbReference>
<feature type="transmembrane region" description="Helical" evidence="1">
    <location>
        <begin position="83"/>
        <end position="105"/>
    </location>
</feature>
<dbReference type="CDD" id="cd17332">
    <property type="entry name" value="MFS_MelB_like"/>
    <property type="match status" value="1"/>
</dbReference>
<dbReference type="GO" id="GO:0006814">
    <property type="term" value="P:sodium ion transport"/>
    <property type="evidence" value="ECO:0007669"/>
    <property type="project" value="InterPro"/>
</dbReference>
<dbReference type="GO" id="GO:0008643">
    <property type="term" value="P:carbohydrate transport"/>
    <property type="evidence" value="ECO:0007669"/>
    <property type="project" value="InterPro"/>
</dbReference>
<sequence>MEEKKYLKWYNKVGYGSGDLAANCIYGLVTSFVMIYLTDTVGLNSGVIGVLIAVARVFDGISDVIFGNLMDKTHTKMGKARPWMLWTQIGNCICLVLLFSVPMGIGQTAQYAYFFIVYVLLNVIFYTANNIAYASLTSLITKNTNERVQMGSIRFMFSLGTNVVVSSVTVGLTTTLGGGAAGWRNVAIIYAIIALVVNTISVFSVKELSPEELSEGTTASIEDKVPFIESVKLLFKNKYFIMIAIFYVMTYLQTGIASVGAYWCRYVIGSDAMLGAFSAAQMVPMIVGLAITPFLVQKFKGMWKVNFLGSCASTVFRVLFVIAGLSLNIPFMLISSAIAGLLSSPITGDINALISSASEYTVRTQGKHIEGSMFSCSSFGIKVGNGLGTALCGILLDLGGYVNGAANQPASAINMLNFMYLWFPLISAVVVAVIMYFLKVEKANADWDKAHGITK</sequence>
<name>A0A9D1E954_9FIRM</name>
<dbReference type="PANTHER" id="PTHR11328:SF24">
    <property type="entry name" value="MAJOR FACILITATOR SUPERFAMILY (MFS) PROFILE DOMAIN-CONTAINING PROTEIN"/>
    <property type="match status" value="1"/>
</dbReference>
<dbReference type="SUPFAM" id="SSF103473">
    <property type="entry name" value="MFS general substrate transporter"/>
    <property type="match status" value="1"/>
</dbReference>
<gene>
    <name evidence="2" type="ORF">IAA55_03770</name>
</gene>
<feature type="transmembrane region" description="Helical" evidence="1">
    <location>
        <begin position="43"/>
        <end position="62"/>
    </location>
</feature>
<dbReference type="GO" id="GO:0005886">
    <property type="term" value="C:plasma membrane"/>
    <property type="evidence" value="ECO:0007669"/>
    <property type="project" value="TreeGrafter"/>
</dbReference>
<reference evidence="2" key="2">
    <citation type="journal article" date="2021" name="PeerJ">
        <title>Extensive microbial diversity within the chicken gut microbiome revealed by metagenomics and culture.</title>
        <authorList>
            <person name="Gilroy R."/>
            <person name="Ravi A."/>
            <person name="Getino M."/>
            <person name="Pursley I."/>
            <person name="Horton D.L."/>
            <person name="Alikhan N.F."/>
            <person name="Baker D."/>
            <person name="Gharbi K."/>
            <person name="Hall N."/>
            <person name="Watson M."/>
            <person name="Adriaenssens E.M."/>
            <person name="Foster-Nyarko E."/>
            <person name="Jarju S."/>
            <person name="Secka A."/>
            <person name="Antonio M."/>
            <person name="Oren A."/>
            <person name="Chaudhuri R.R."/>
            <person name="La Ragione R."/>
            <person name="Hildebrand F."/>
            <person name="Pallen M.J."/>
        </authorList>
    </citation>
    <scope>NUCLEOTIDE SEQUENCE</scope>
    <source>
        <strain evidence="2">ChiSjej5B23-6657</strain>
    </source>
</reference>
<dbReference type="AlphaFoldDB" id="A0A9D1E954"/>
<feature type="transmembrane region" description="Helical" evidence="1">
    <location>
        <begin position="155"/>
        <end position="181"/>
    </location>
</feature>
<dbReference type="Proteomes" id="UP000823912">
    <property type="component" value="Unassembled WGS sequence"/>
</dbReference>
<comment type="caution">
    <text evidence="2">The sequence shown here is derived from an EMBL/GenBank/DDBJ whole genome shotgun (WGS) entry which is preliminary data.</text>
</comment>
<dbReference type="InterPro" id="IPR036259">
    <property type="entry name" value="MFS_trans_sf"/>
</dbReference>
<feature type="transmembrane region" description="Helical" evidence="1">
    <location>
        <begin position="275"/>
        <end position="296"/>
    </location>
</feature>
<dbReference type="Gene3D" id="1.20.1250.20">
    <property type="entry name" value="MFS general substrate transporter like domains"/>
    <property type="match status" value="2"/>
</dbReference>
<feature type="transmembrane region" description="Helical" evidence="1">
    <location>
        <begin position="111"/>
        <end position="134"/>
    </location>
</feature>
<reference evidence="2" key="1">
    <citation type="submission" date="2020-10" db="EMBL/GenBank/DDBJ databases">
        <authorList>
            <person name="Gilroy R."/>
        </authorList>
    </citation>
    <scope>NUCLEOTIDE SEQUENCE</scope>
    <source>
        <strain evidence="2">ChiSjej5B23-6657</strain>
    </source>
</reference>
<feature type="transmembrane region" description="Helical" evidence="1">
    <location>
        <begin position="316"/>
        <end position="342"/>
    </location>
</feature>
<dbReference type="InterPro" id="IPR001927">
    <property type="entry name" value="Na/Gal_symport"/>
</dbReference>
<evidence type="ECO:0000313" key="2">
    <source>
        <dbReference type="EMBL" id="HIR70379.1"/>
    </source>
</evidence>
<feature type="transmembrane region" description="Helical" evidence="1">
    <location>
        <begin position="239"/>
        <end position="263"/>
    </location>
</feature>
<evidence type="ECO:0000256" key="1">
    <source>
        <dbReference type="SAM" id="Phobius"/>
    </source>
</evidence>
<feature type="transmembrane region" description="Helical" evidence="1">
    <location>
        <begin position="187"/>
        <end position="205"/>
    </location>
</feature>
<feature type="transmembrane region" description="Helical" evidence="1">
    <location>
        <begin position="20"/>
        <end position="37"/>
    </location>
</feature>
<dbReference type="EMBL" id="DVHM01000058">
    <property type="protein sequence ID" value="HIR70379.1"/>
    <property type="molecule type" value="Genomic_DNA"/>
</dbReference>
<protein>
    <submittedName>
        <fullName evidence="2">MFS transporter</fullName>
    </submittedName>
</protein>
<accession>A0A9D1E954</accession>
<organism evidence="2 3">
    <name type="scientific">Candidatus Pullilachnospira gallistercoris</name>
    <dbReference type="NCBI Taxonomy" id="2840911"/>
    <lineage>
        <taxon>Bacteria</taxon>
        <taxon>Bacillati</taxon>
        <taxon>Bacillota</taxon>
        <taxon>Clostridia</taxon>
        <taxon>Lachnospirales</taxon>
        <taxon>Lachnospiraceae</taxon>
        <taxon>Lachnospiraceae incertae sedis</taxon>
        <taxon>Candidatus Pullilachnospira</taxon>
    </lineage>
</organism>
<dbReference type="GO" id="GO:0015293">
    <property type="term" value="F:symporter activity"/>
    <property type="evidence" value="ECO:0007669"/>
    <property type="project" value="InterPro"/>
</dbReference>
<keyword evidence="1" id="KW-0812">Transmembrane</keyword>